<name>A0ABV7YGM3_9ACTN</name>
<dbReference type="SMART" id="SM00732">
    <property type="entry name" value="YqgFc"/>
    <property type="match status" value="1"/>
</dbReference>
<evidence type="ECO:0000313" key="9">
    <source>
        <dbReference type="Proteomes" id="UP001595699"/>
    </source>
</evidence>
<evidence type="ECO:0000259" key="7">
    <source>
        <dbReference type="SMART" id="SM00732"/>
    </source>
</evidence>
<dbReference type="EMBL" id="JBHRZH010000017">
    <property type="protein sequence ID" value="MFC3763209.1"/>
    <property type="molecule type" value="Genomic_DNA"/>
</dbReference>
<dbReference type="HAMAP" id="MF_00651">
    <property type="entry name" value="Nuclease_YqgF"/>
    <property type="match status" value="1"/>
</dbReference>
<accession>A0ABV7YGM3</accession>
<dbReference type="PANTHER" id="PTHR33317:SF4">
    <property type="entry name" value="POLYNUCLEOTIDYL TRANSFERASE, RIBONUCLEASE H-LIKE SUPERFAMILY PROTEIN"/>
    <property type="match status" value="1"/>
</dbReference>
<dbReference type="SUPFAM" id="SSF53098">
    <property type="entry name" value="Ribonuclease H-like"/>
    <property type="match status" value="1"/>
</dbReference>
<evidence type="ECO:0000256" key="5">
    <source>
        <dbReference type="HAMAP-Rule" id="MF_00651"/>
    </source>
</evidence>
<dbReference type="InterPro" id="IPR005227">
    <property type="entry name" value="YqgF"/>
</dbReference>
<dbReference type="InterPro" id="IPR012337">
    <property type="entry name" value="RNaseH-like_sf"/>
</dbReference>
<keyword evidence="9" id="KW-1185">Reference proteome</keyword>
<dbReference type="PANTHER" id="PTHR33317">
    <property type="entry name" value="POLYNUCLEOTIDYL TRANSFERASE, RIBONUCLEASE H-LIKE SUPERFAMILY PROTEIN"/>
    <property type="match status" value="1"/>
</dbReference>
<organism evidence="8 9">
    <name type="scientific">Tenggerimyces flavus</name>
    <dbReference type="NCBI Taxonomy" id="1708749"/>
    <lineage>
        <taxon>Bacteria</taxon>
        <taxon>Bacillati</taxon>
        <taxon>Actinomycetota</taxon>
        <taxon>Actinomycetes</taxon>
        <taxon>Propionibacteriales</taxon>
        <taxon>Nocardioidaceae</taxon>
        <taxon>Tenggerimyces</taxon>
    </lineage>
</organism>
<sequence>MAVDVGTVRIGVARSDPSGFLAVPVETVRRGDGDLERLATLAAEYEILEVVVGLPLSLSGKEGPSAQAARDFAGALAGRVAPIPVRLVDERLSSVSAQQAFHASGVDTRGARGRLDQAAAVVILQSALDAERSTGNPAGEVVPGGTESQDKGTNVTGPKR</sequence>
<dbReference type="NCBIfam" id="TIGR00250">
    <property type="entry name" value="RNAse_H_YqgF"/>
    <property type="match status" value="1"/>
</dbReference>
<evidence type="ECO:0000256" key="4">
    <source>
        <dbReference type="ARBA" id="ARBA00022801"/>
    </source>
</evidence>
<gene>
    <name evidence="8" type="primary">ruvX</name>
    <name evidence="8" type="ORF">ACFOUW_20370</name>
</gene>
<comment type="function">
    <text evidence="5">Could be a nuclease involved in processing of the 5'-end of pre-16S rRNA.</text>
</comment>
<evidence type="ECO:0000256" key="6">
    <source>
        <dbReference type="SAM" id="MobiDB-lite"/>
    </source>
</evidence>
<keyword evidence="1 5" id="KW-0963">Cytoplasm</keyword>
<keyword evidence="2 5" id="KW-0690">Ribosome biogenesis</keyword>
<reference evidence="9" key="1">
    <citation type="journal article" date="2019" name="Int. J. Syst. Evol. Microbiol.">
        <title>The Global Catalogue of Microorganisms (GCM) 10K type strain sequencing project: providing services to taxonomists for standard genome sequencing and annotation.</title>
        <authorList>
            <consortium name="The Broad Institute Genomics Platform"/>
            <consortium name="The Broad Institute Genome Sequencing Center for Infectious Disease"/>
            <person name="Wu L."/>
            <person name="Ma J."/>
        </authorList>
    </citation>
    <scope>NUCLEOTIDE SEQUENCE [LARGE SCALE GENOMIC DNA]</scope>
    <source>
        <strain evidence="9">CGMCC 4.7241</strain>
    </source>
</reference>
<evidence type="ECO:0000256" key="1">
    <source>
        <dbReference type="ARBA" id="ARBA00022490"/>
    </source>
</evidence>
<dbReference type="Gene3D" id="3.30.420.140">
    <property type="entry name" value="YqgF/RNase H-like domain"/>
    <property type="match status" value="1"/>
</dbReference>
<evidence type="ECO:0000256" key="3">
    <source>
        <dbReference type="ARBA" id="ARBA00022722"/>
    </source>
</evidence>
<dbReference type="Pfam" id="PF03652">
    <property type="entry name" value="RuvX"/>
    <property type="match status" value="1"/>
</dbReference>
<evidence type="ECO:0000256" key="2">
    <source>
        <dbReference type="ARBA" id="ARBA00022517"/>
    </source>
</evidence>
<keyword evidence="3 5" id="KW-0540">Nuclease</keyword>
<feature type="region of interest" description="Disordered" evidence="6">
    <location>
        <begin position="131"/>
        <end position="160"/>
    </location>
</feature>
<dbReference type="EC" id="3.1.-.-" evidence="5"/>
<dbReference type="InterPro" id="IPR006641">
    <property type="entry name" value="YqgF/RNaseH-like_dom"/>
</dbReference>
<feature type="domain" description="YqgF/RNase H-like" evidence="7">
    <location>
        <begin position="1"/>
        <end position="97"/>
    </location>
</feature>
<dbReference type="CDD" id="cd16964">
    <property type="entry name" value="YqgF"/>
    <property type="match status" value="1"/>
</dbReference>
<comment type="caution">
    <text evidence="8">The sequence shown here is derived from an EMBL/GenBank/DDBJ whole genome shotgun (WGS) entry which is preliminary data.</text>
</comment>
<proteinExistence type="inferred from homology"/>
<dbReference type="RefSeq" id="WP_239553984.1">
    <property type="nucleotide sequence ID" value="NZ_JAFBCM010000001.1"/>
</dbReference>
<dbReference type="Proteomes" id="UP001595699">
    <property type="component" value="Unassembled WGS sequence"/>
</dbReference>
<feature type="compositionally biased region" description="Polar residues" evidence="6">
    <location>
        <begin position="151"/>
        <end position="160"/>
    </location>
</feature>
<dbReference type="InterPro" id="IPR037027">
    <property type="entry name" value="YqgF/RNaseH-like_dom_sf"/>
</dbReference>
<protein>
    <recommendedName>
        <fullName evidence="5">Putative pre-16S rRNA nuclease</fullName>
        <ecNumber evidence="5">3.1.-.-</ecNumber>
    </recommendedName>
</protein>
<evidence type="ECO:0000313" key="8">
    <source>
        <dbReference type="EMBL" id="MFC3763209.1"/>
    </source>
</evidence>
<comment type="similarity">
    <text evidence="5">Belongs to the YqgF HJR family.</text>
</comment>
<comment type="subcellular location">
    <subcellularLocation>
        <location evidence="5">Cytoplasm</location>
    </subcellularLocation>
</comment>
<keyword evidence="4 5" id="KW-0378">Hydrolase</keyword>